<gene>
    <name evidence="3" type="ORF">Cva_00543</name>
</gene>
<comment type="caution">
    <text evidence="3">The sequence shown here is derived from an EMBL/GenBank/DDBJ whole genome shotgun (WGS) entry which is preliminary data.</text>
</comment>
<dbReference type="Proteomes" id="UP000036771">
    <property type="component" value="Unassembled WGS sequence"/>
</dbReference>
<feature type="coiled-coil region" evidence="1">
    <location>
        <begin position="2"/>
        <end position="36"/>
    </location>
</feature>
<evidence type="ECO:0000256" key="2">
    <source>
        <dbReference type="SAM" id="MobiDB-lite"/>
    </source>
</evidence>
<feature type="region of interest" description="Disordered" evidence="2">
    <location>
        <begin position="147"/>
        <end position="167"/>
    </location>
</feature>
<reference evidence="3 4" key="1">
    <citation type="submission" date="2015-03" db="EMBL/GenBank/DDBJ databases">
        <title>Caedibacter varicaedens, whole genome shotgun sequence.</title>
        <authorList>
            <person name="Suzuki H."/>
            <person name="Dapper A.L."/>
            <person name="Gibson A.K."/>
            <person name="Jackson C."/>
            <person name="Lee H."/>
            <person name="Pejaver V.R."/>
            <person name="Doak T."/>
            <person name="Lynch M."/>
        </authorList>
    </citation>
    <scope>NUCLEOTIDE SEQUENCE [LARGE SCALE GENOMIC DNA]</scope>
</reference>
<dbReference type="STRING" id="1629334.Cva_00543"/>
<organism evidence="3 4">
    <name type="scientific">Caedimonas varicaedens</name>
    <dbReference type="NCBI Taxonomy" id="1629334"/>
    <lineage>
        <taxon>Bacteria</taxon>
        <taxon>Pseudomonadati</taxon>
        <taxon>Pseudomonadota</taxon>
        <taxon>Alphaproteobacteria</taxon>
        <taxon>Holosporales</taxon>
        <taxon>Caedimonadaceae</taxon>
        <taxon>Caedimonas</taxon>
    </lineage>
</organism>
<evidence type="ECO:0000313" key="4">
    <source>
        <dbReference type="Proteomes" id="UP000036771"/>
    </source>
</evidence>
<accession>A0A0K8MBQ2</accession>
<sequence length="186" mass="20843">MTQNIEQALESISLEKQALEQKQSALQQEHSALAGQLKTLSLSYRQLSKVCGKEQNGEVGIYTGMTLTDAVQDVLSTWDKPMTTAQIAHALTEGGYLSTSSRFNSMVHSIIKRRDETFKRTPDGKCWMLCSQVLEIEEEIEETDIAEIDDTEIEQQATEPDKAEDDETVEKLAQVFVKNKTLTLSL</sequence>
<protein>
    <submittedName>
        <fullName evidence="3">Uncharacterized protein</fullName>
    </submittedName>
</protein>
<dbReference type="AlphaFoldDB" id="A0A0K8MBQ2"/>
<evidence type="ECO:0000256" key="1">
    <source>
        <dbReference type="SAM" id="Coils"/>
    </source>
</evidence>
<keyword evidence="1" id="KW-0175">Coiled coil</keyword>
<evidence type="ECO:0000313" key="3">
    <source>
        <dbReference type="EMBL" id="GAO97902.1"/>
    </source>
</evidence>
<name>A0A0K8MBQ2_9PROT</name>
<dbReference type="EMBL" id="BBVC01000020">
    <property type="protein sequence ID" value="GAO97902.1"/>
    <property type="molecule type" value="Genomic_DNA"/>
</dbReference>
<keyword evidence="4" id="KW-1185">Reference proteome</keyword>
<proteinExistence type="predicted"/>